<dbReference type="HOGENOM" id="CLU_503302_0_0_0"/>
<feature type="compositionally biased region" description="Polar residues" evidence="1">
    <location>
        <begin position="1"/>
        <end position="11"/>
    </location>
</feature>
<reference evidence="3 4" key="1">
    <citation type="journal article" date="2009" name="Stand. Genomic Sci.">
        <title>Complete genome sequence of Pirellula staleyi type strain (ATCC 27377).</title>
        <authorList>
            <person name="Clum A."/>
            <person name="Tindall B.J."/>
            <person name="Sikorski J."/>
            <person name="Ivanova N."/>
            <person name="Mavrommatis K."/>
            <person name="Lucas S."/>
            <person name="Glavina del Rio T."/>
            <person name="Nolan M."/>
            <person name="Chen F."/>
            <person name="Tice H."/>
            <person name="Pitluck S."/>
            <person name="Cheng J.F."/>
            <person name="Chertkov O."/>
            <person name="Brettin T."/>
            <person name="Han C."/>
            <person name="Detter J.C."/>
            <person name="Kuske C."/>
            <person name="Bruce D."/>
            <person name="Goodwin L."/>
            <person name="Ovchinikova G."/>
            <person name="Pati A."/>
            <person name="Mikhailova N."/>
            <person name="Chen A."/>
            <person name="Palaniappan K."/>
            <person name="Land M."/>
            <person name="Hauser L."/>
            <person name="Chang Y.J."/>
            <person name="Jeffries C.D."/>
            <person name="Chain P."/>
            <person name="Rohde M."/>
            <person name="Goker M."/>
            <person name="Bristow J."/>
            <person name="Eisen J.A."/>
            <person name="Markowitz V."/>
            <person name="Hugenholtz P."/>
            <person name="Kyrpides N.C."/>
            <person name="Klenk H.P."/>
            <person name="Lapidus A."/>
        </authorList>
    </citation>
    <scope>NUCLEOTIDE SEQUENCE [LARGE SCALE GENOMIC DNA]</scope>
    <source>
        <strain evidence="4">ATCC 27377 / DSM 6068 / ICPB 4128</strain>
    </source>
</reference>
<name>D2R670_PIRSD</name>
<keyword evidence="2" id="KW-1133">Transmembrane helix</keyword>
<evidence type="ECO:0000313" key="3">
    <source>
        <dbReference type="EMBL" id="ADB19155.1"/>
    </source>
</evidence>
<sequence length="541" mass="60259">MAIPTPSTKSSAAKHLDQPGISATPGNVASTAVNAPSRLKQWWSNYGRNYTIIAAMLTFAYSAAITTPSLFMDDYNFLFHPFDGDEMVKCFIAMGRPLTGYFLQLCRSIITVSFGSELCHGLALLGLVGFTICLYRLLRYRQMSTTDSILISLLFALLPASQVFVAWITAGSATFAMALSVYAVQWIEHSKFSLRLRNSSSSWIYLSLGILSQVLSLNIYQPAAFIFCSVALLTMLIDSSEPAKERISRGFILLSAAIASVGLYFVTGKIYLYLSGIAADHRAEFITIADIPTKLKWFAEVQLYETLSLWSHTPIHPLVIATIVFIVIGIVAELIHQMYRRDFSWLDQAQLVILSLGIVLFSNFLSLVVKQNWASLRSSTGLAASILVLALLAVVGISKWLPRSLSIAGRRALLVGCLVWGVASTQTNMTNRMVLPQSFELQYMASKLPPAKVDAIRRIHVIEPEWYEGVTRDVRYDEFGLPSSYVVAKPMVKLILHQRKVDYRQYEITSEKAAVPVPEGEDVLVVDMRELATTRVEHVWR</sequence>
<feature type="transmembrane region" description="Helical" evidence="2">
    <location>
        <begin position="121"/>
        <end position="138"/>
    </location>
</feature>
<feature type="transmembrane region" description="Helical" evidence="2">
    <location>
        <begin position="203"/>
        <end position="235"/>
    </location>
</feature>
<accession>D2R670</accession>
<evidence type="ECO:0000256" key="2">
    <source>
        <dbReference type="SAM" id="Phobius"/>
    </source>
</evidence>
<feature type="transmembrane region" description="Helical" evidence="2">
    <location>
        <begin position="351"/>
        <end position="369"/>
    </location>
</feature>
<dbReference type="EMBL" id="CP001848">
    <property type="protein sequence ID" value="ADB19155.1"/>
    <property type="molecule type" value="Genomic_DNA"/>
</dbReference>
<keyword evidence="2" id="KW-0812">Transmembrane</keyword>
<feature type="transmembrane region" description="Helical" evidence="2">
    <location>
        <begin position="315"/>
        <end position="339"/>
    </location>
</feature>
<evidence type="ECO:0000313" key="4">
    <source>
        <dbReference type="Proteomes" id="UP000001887"/>
    </source>
</evidence>
<dbReference type="Proteomes" id="UP000001887">
    <property type="component" value="Chromosome"/>
</dbReference>
<proteinExistence type="predicted"/>
<keyword evidence="4" id="KW-1185">Reference proteome</keyword>
<feature type="transmembrane region" description="Helical" evidence="2">
    <location>
        <begin position="50"/>
        <end position="71"/>
    </location>
</feature>
<evidence type="ECO:0008006" key="5">
    <source>
        <dbReference type="Google" id="ProtNLM"/>
    </source>
</evidence>
<dbReference type="STRING" id="530564.Psta_4513"/>
<dbReference type="AlphaFoldDB" id="D2R670"/>
<dbReference type="KEGG" id="psl:Psta_4513"/>
<feature type="transmembrane region" description="Helical" evidence="2">
    <location>
        <begin position="150"/>
        <end position="183"/>
    </location>
</feature>
<protein>
    <recommendedName>
        <fullName evidence="5">Glycosyltransferase RgtA/B/C/D-like domain-containing protein</fullName>
    </recommendedName>
</protein>
<feature type="transmembrane region" description="Helical" evidence="2">
    <location>
        <begin position="247"/>
        <end position="266"/>
    </location>
</feature>
<organism evidence="3 4">
    <name type="scientific">Pirellula staleyi (strain ATCC 27377 / DSM 6068 / ICPB 4128)</name>
    <name type="common">Pirella staleyi</name>
    <dbReference type="NCBI Taxonomy" id="530564"/>
    <lineage>
        <taxon>Bacteria</taxon>
        <taxon>Pseudomonadati</taxon>
        <taxon>Planctomycetota</taxon>
        <taxon>Planctomycetia</taxon>
        <taxon>Pirellulales</taxon>
        <taxon>Pirellulaceae</taxon>
        <taxon>Pirellula</taxon>
    </lineage>
</organism>
<gene>
    <name evidence="3" type="ordered locus">Psta_4513</name>
</gene>
<keyword evidence="2" id="KW-0472">Membrane</keyword>
<feature type="region of interest" description="Disordered" evidence="1">
    <location>
        <begin position="1"/>
        <end position="24"/>
    </location>
</feature>
<feature type="transmembrane region" description="Helical" evidence="2">
    <location>
        <begin position="381"/>
        <end position="401"/>
    </location>
</feature>
<evidence type="ECO:0000256" key="1">
    <source>
        <dbReference type="SAM" id="MobiDB-lite"/>
    </source>
</evidence>